<name>A0ABS4U162_9PSEU</name>
<feature type="transmembrane region" description="Helical" evidence="5">
    <location>
        <begin position="141"/>
        <end position="160"/>
    </location>
</feature>
<evidence type="ECO:0000256" key="2">
    <source>
        <dbReference type="ARBA" id="ARBA00022692"/>
    </source>
</evidence>
<dbReference type="RefSeq" id="WP_209646996.1">
    <property type="nucleotide sequence ID" value="NZ_JAGINW010000001.1"/>
</dbReference>
<dbReference type="PIRSF" id="PIRSF006060">
    <property type="entry name" value="AA_transporter"/>
    <property type="match status" value="1"/>
</dbReference>
<feature type="transmembrane region" description="Helical" evidence="5">
    <location>
        <begin position="348"/>
        <end position="371"/>
    </location>
</feature>
<feature type="transmembrane region" description="Helical" evidence="5">
    <location>
        <begin position="244"/>
        <end position="264"/>
    </location>
</feature>
<dbReference type="InterPro" id="IPR004841">
    <property type="entry name" value="AA-permease/SLC12A_dom"/>
</dbReference>
<dbReference type="PANTHER" id="PTHR42770:SF16">
    <property type="entry name" value="AMINO ACID PERMEASE"/>
    <property type="match status" value="1"/>
</dbReference>
<evidence type="ECO:0000256" key="3">
    <source>
        <dbReference type="ARBA" id="ARBA00022989"/>
    </source>
</evidence>
<dbReference type="InterPro" id="IPR050367">
    <property type="entry name" value="APC_superfamily"/>
</dbReference>
<evidence type="ECO:0000256" key="1">
    <source>
        <dbReference type="ARBA" id="ARBA00004141"/>
    </source>
</evidence>
<comment type="caution">
    <text evidence="7">The sequence shown here is derived from an EMBL/GenBank/DDBJ whole genome shotgun (WGS) entry which is preliminary data.</text>
</comment>
<comment type="subcellular location">
    <subcellularLocation>
        <location evidence="1">Membrane</location>
        <topology evidence="1">Multi-pass membrane protein</topology>
    </subcellularLocation>
</comment>
<dbReference type="Pfam" id="PF00324">
    <property type="entry name" value="AA_permease"/>
    <property type="match status" value="1"/>
</dbReference>
<feature type="transmembrane region" description="Helical" evidence="5">
    <location>
        <begin position="167"/>
        <end position="186"/>
    </location>
</feature>
<feature type="transmembrane region" description="Helical" evidence="5">
    <location>
        <begin position="305"/>
        <end position="327"/>
    </location>
</feature>
<protein>
    <submittedName>
        <fullName evidence="7">Amino acid transporter</fullName>
    </submittedName>
</protein>
<evidence type="ECO:0000313" key="8">
    <source>
        <dbReference type="Proteomes" id="UP001519332"/>
    </source>
</evidence>
<organism evidence="7 8">
    <name type="scientific">Kibdelosporangium banguiense</name>
    <dbReference type="NCBI Taxonomy" id="1365924"/>
    <lineage>
        <taxon>Bacteria</taxon>
        <taxon>Bacillati</taxon>
        <taxon>Actinomycetota</taxon>
        <taxon>Actinomycetes</taxon>
        <taxon>Pseudonocardiales</taxon>
        <taxon>Pseudonocardiaceae</taxon>
        <taxon>Kibdelosporangium</taxon>
    </lineage>
</organism>
<keyword evidence="8" id="KW-1185">Reference proteome</keyword>
<dbReference type="PANTHER" id="PTHR42770">
    <property type="entry name" value="AMINO ACID TRANSPORTER-RELATED"/>
    <property type="match status" value="1"/>
</dbReference>
<evidence type="ECO:0000259" key="6">
    <source>
        <dbReference type="Pfam" id="PF00324"/>
    </source>
</evidence>
<feature type="transmembrane region" description="Helical" evidence="5">
    <location>
        <begin position="206"/>
        <end position="224"/>
    </location>
</feature>
<feature type="transmembrane region" description="Helical" evidence="5">
    <location>
        <begin position="98"/>
        <end position="121"/>
    </location>
</feature>
<dbReference type="Proteomes" id="UP001519332">
    <property type="component" value="Unassembled WGS sequence"/>
</dbReference>
<reference evidence="7 8" key="1">
    <citation type="submission" date="2021-03" db="EMBL/GenBank/DDBJ databases">
        <title>Sequencing the genomes of 1000 actinobacteria strains.</title>
        <authorList>
            <person name="Klenk H.-P."/>
        </authorList>
    </citation>
    <scope>NUCLEOTIDE SEQUENCE [LARGE SCALE GENOMIC DNA]</scope>
    <source>
        <strain evidence="7 8">DSM 46670</strain>
    </source>
</reference>
<dbReference type="EMBL" id="JAGINW010000001">
    <property type="protein sequence ID" value="MBP2330376.1"/>
    <property type="molecule type" value="Genomic_DNA"/>
</dbReference>
<feature type="transmembrane region" description="Helical" evidence="5">
    <location>
        <begin position="54"/>
        <end position="77"/>
    </location>
</feature>
<dbReference type="Gene3D" id="1.20.1740.10">
    <property type="entry name" value="Amino acid/polyamine transporter I"/>
    <property type="match status" value="1"/>
</dbReference>
<evidence type="ECO:0000256" key="5">
    <source>
        <dbReference type="SAM" id="Phobius"/>
    </source>
</evidence>
<evidence type="ECO:0000256" key="4">
    <source>
        <dbReference type="ARBA" id="ARBA00023136"/>
    </source>
</evidence>
<feature type="transmembrane region" description="Helical" evidence="5">
    <location>
        <begin position="391"/>
        <end position="411"/>
    </location>
</feature>
<feature type="transmembrane region" description="Helical" evidence="5">
    <location>
        <begin position="446"/>
        <end position="466"/>
    </location>
</feature>
<gene>
    <name evidence="7" type="ORF">JOF56_010761</name>
</gene>
<feature type="domain" description="Amino acid permease/ SLC12A" evidence="6">
    <location>
        <begin position="28"/>
        <end position="389"/>
    </location>
</feature>
<feature type="transmembrane region" description="Helical" evidence="5">
    <location>
        <begin position="20"/>
        <end position="42"/>
    </location>
</feature>
<evidence type="ECO:0000313" key="7">
    <source>
        <dbReference type="EMBL" id="MBP2330376.1"/>
    </source>
</evidence>
<keyword evidence="2 5" id="KW-0812">Transmembrane</keyword>
<proteinExistence type="predicted"/>
<keyword evidence="4 5" id="KW-0472">Membrane</keyword>
<keyword evidence="3 5" id="KW-1133">Transmembrane helix</keyword>
<feature type="transmembrane region" description="Helical" evidence="5">
    <location>
        <begin position="418"/>
        <end position="440"/>
    </location>
</feature>
<sequence>MADSAGSNRRLGGSLTLVDAIAQSVGVMGPVFSIAFLVPLLVGLNASGSGAGAAAPLSVAIGAIGVLGLGWIVAQYARRIHSAGSLYDYVTDGLGKRVGAAAGLLYYVGILVLGVGILVMIGGTIHDTLQAEFGITPLPEVVWDLILLVGLGVVLYMGVALSTRTQLVLALVSLAVVLVFFIVVIVKVGDGNQVVTAFNPGTSPQGLSGVLFGVLYGVLLFTGFETAANLGEETKHPKRDIPRAVLISVLTVGVFYVIGSYSQVAGYQFNLDALGSNAGAPLFGLAGPVSDGGFGSVAVRRLLELVVILDMLAVMIGCSVAASRGFFALARDRRLPTALSSVSGRGTPLVASLVVVAAHLVVIVITAAWTGLFAQENMPHYVAMFSWGSTYGGFSLAVIYLLMSVGALRGLRDHSKLWAVYLAGATGIVVTGAAIFGAVYKVGAPIIYAPYAAIGVFAIGLVLAFLHREQSIDPVTAAVPTARA</sequence>
<accession>A0ABS4U162</accession>